<evidence type="ECO:0000256" key="1">
    <source>
        <dbReference type="SAM" id="Phobius"/>
    </source>
</evidence>
<evidence type="ECO:0000259" key="2">
    <source>
        <dbReference type="Pfam" id="PF20803"/>
    </source>
</evidence>
<proteinExistence type="predicted"/>
<dbReference type="Pfam" id="PF20803">
    <property type="entry name" value="PaaX_M"/>
    <property type="match status" value="1"/>
</dbReference>
<evidence type="ECO:0000313" key="3">
    <source>
        <dbReference type="EMBL" id="OHA81409.1"/>
    </source>
</evidence>
<keyword evidence="1" id="KW-0472">Membrane</keyword>
<comment type="caution">
    <text evidence="3">The sequence shown here is derived from an EMBL/GenBank/DDBJ whole genome shotgun (WGS) entry which is preliminary data.</text>
</comment>
<dbReference type="Gene3D" id="3.30.70.2650">
    <property type="match status" value="1"/>
</dbReference>
<dbReference type="EMBL" id="MHUT01000008">
    <property type="protein sequence ID" value="OHA81409.1"/>
    <property type="molecule type" value="Genomic_DNA"/>
</dbReference>
<dbReference type="InterPro" id="IPR048846">
    <property type="entry name" value="PaaX-like_central"/>
</dbReference>
<dbReference type="AlphaFoldDB" id="A0A1G2S9M2"/>
<protein>
    <recommendedName>
        <fullName evidence="2">Transcriptional repressor PaaX-like central Cas2-like domain-containing protein</fullName>
    </recommendedName>
</protein>
<sequence>MKKYQHGELTKEILKGLAVGGFIVMCLAMPNLVQVVNLFKPKNSHDRYRVKRTLRRLQKNNMIRIVNHNGRDVVEITTQGKKKVLDYSLDDMQLNTKQKWDGKWRMVMFDIPETRKNARNAVSYKIKEIGMYPIQKSVFIFPYPCKDEIDFVGEMYGIRKNIIYIEATHIDSAEKAKRHFRI</sequence>
<feature type="transmembrane region" description="Helical" evidence="1">
    <location>
        <begin position="12"/>
        <end position="33"/>
    </location>
</feature>
<gene>
    <name evidence="3" type="ORF">A3D51_03305</name>
</gene>
<keyword evidence="1" id="KW-1133">Transmembrane helix</keyword>
<keyword evidence="1" id="KW-0812">Transmembrane</keyword>
<feature type="domain" description="Transcriptional repressor PaaX-like central Cas2-like" evidence="2">
    <location>
        <begin position="98"/>
        <end position="176"/>
    </location>
</feature>
<dbReference type="SUPFAM" id="SSF143430">
    <property type="entry name" value="TTP0101/SSO1404-like"/>
    <property type="match status" value="1"/>
</dbReference>
<dbReference type="Proteomes" id="UP000179118">
    <property type="component" value="Unassembled WGS sequence"/>
</dbReference>
<name>A0A1G2S9M2_9BACT</name>
<accession>A0A1G2S9M2</accession>
<reference evidence="3 4" key="1">
    <citation type="journal article" date="2016" name="Nat. Commun.">
        <title>Thousands of microbial genomes shed light on interconnected biogeochemical processes in an aquifer system.</title>
        <authorList>
            <person name="Anantharaman K."/>
            <person name="Brown C.T."/>
            <person name="Hug L.A."/>
            <person name="Sharon I."/>
            <person name="Castelle C.J."/>
            <person name="Probst A.J."/>
            <person name="Thomas B.C."/>
            <person name="Singh A."/>
            <person name="Wilkins M.J."/>
            <person name="Karaoz U."/>
            <person name="Brodie E.L."/>
            <person name="Williams K.H."/>
            <person name="Hubbard S.S."/>
            <person name="Banfield J.F."/>
        </authorList>
    </citation>
    <scope>NUCLEOTIDE SEQUENCE [LARGE SCALE GENOMIC DNA]</scope>
</reference>
<organism evidence="3 4">
    <name type="scientific">Candidatus Yonathbacteria bacterium RIFCSPHIGHO2_02_FULL_44_14</name>
    <dbReference type="NCBI Taxonomy" id="1802724"/>
    <lineage>
        <taxon>Bacteria</taxon>
        <taxon>Candidatus Yonathiibacteriota</taxon>
    </lineage>
</organism>
<evidence type="ECO:0000313" key="4">
    <source>
        <dbReference type="Proteomes" id="UP000179118"/>
    </source>
</evidence>